<dbReference type="EMBL" id="JANTHZ010000001">
    <property type="protein sequence ID" value="MCS0493475.1"/>
    <property type="molecule type" value="Genomic_DNA"/>
</dbReference>
<dbReference type="AlphaFoldDB" id="A0A9X2T050"/>
<evidence type="ECO:0000256" key="1">
    <source>
        <dbReference type="ARBA" id="ARBA00008542"/>
    </source>
</evidence>
<dbReference type="InterPro" id="IPR002818">
    <property type="entry name" value="DJ-1/PfpI"/>
</dbReference>
<feature type="domain" description="DJ-1/PfpI" evidence="2">
    <location>
        <begin position="4"/>
        <end position="184"/>
    </location>
</feature>
<comment type="caution">
    <text evidence="3">The sequence shown here is derived from an EMBL/GenBank/DDBJ whole genome shotgun (WGS) entry which is preliminary data.</text>
</comment>
<proteinExistence type="inferred from homology"/>
<protein>
    <submittedName>
        <fullName evidence="3">DJ-1/PfpI family protein</fullName>
    </submittedName>
</protein>
<gene>
    <name evidence="3" type="ORF">NVS89_00070</name>
</gene>
<dbReference type="InterPro" id="IPR029062">
    <property type="entry name" value="Class_I_gatase-like"/>
</dbReference>
<dbReference type="PANTHER" id="PTHR42733:SF2">
    <property type="entry name" value="DJ-1_THIJ_PFPI FAMILY PROTEIN"/>
    <property type="match status" value="1"/>
</dbReference>
<dbReference type="Gene3D" id="3.40.50.880">
    <property type="match status" value="1"/>
</dbReference>
<dbReference type="CDD" id="cd03169">
    <property type="entry name" value="GATase1_PfpI_1"/>
    <property type="match status" value="1"/>
</dbReference>
<dbReference type="PROSITE" id="PS51276">
    <property type="entry name" value="PEPTIDASE_C56_PFPI"/>
    <property type="match status" value="1"/>
</dbReference>
<dbReference type="InterPro" id="IPR006286">
    <property type="entry name" value="C56_PfpI-like"/>
</dbReference>
<keyword evidence="4" id="KW-1185">Reference proteome</keyword>
<reference evidence="3" key="1">
    <citation type="submission" date="2022-08" db="EMBL/GenBank/DDBJ databases">
        <authorList>
            <person name="Li F."/>
        </authorList>
    </citation>
    <scope>NUCLEOTIDE SEQUENCE</scope>
    <source>
        <strain evidence="3">MQZ15Z-1</strain>
    </source>
</reference>
<evidence type="ECO:0000313" key="4">
    <source>
        <dbReference type="Proteomes" id="UP001151088"/>
    </source>
</evidence>
<evidence type="ECO:0000259" key="2">
    <source>
        <dbReference type="Pfam" id="PF01965"/>
    </source>
</evidence>
<name>A0A9X2T050_9HYPH</name>
<dbReference type="PANTHER" id="PTHR42733">
    <property type="entry name" value="DJ-1 PROTEIN"/>
    <property type="match status" value="1"/>
</dbReference>
<dbReference type="SUPFAM" id="SSF52317">
    <property type="entry name" value="Class I glutamine amidotransferase-like"/>
    <property type="match status" value="1"/>
</dbReference>
<evidence type="ECO:0000313" key="3">
    <source>
        <dbReference type="EMBL" id="MCS0493475.1"/>
    </source>
</evidence>
<dbReference type="RefSeq" id="WP_258730406.1">
    <property type="nucleotide sequence ID" value="NZ_JANTHZ010000001.1"/>
</dbReference>
<accession>A0A9X2T050</accession>
<comment type="similarity">
    <text evidence="1">Belongs to the peptidase C56 family.</text>
</comment>
<sequence>MAAKRILMVVGDYVEDYELMVPFQALLAVGHTVHAVCPDKKAGDTVTTAIHDFEGQQTYSEKRGHNFALNATFAEVDPARYDALVIPGGRAPEYLRMNARAIEIVQHFFAADKPVAAICHGAQLLAGARVLEGRTCSAYPACRAEVELAGGTYADIAIDAAVTDGNLVSAPAWPAHPAWIGQFLAVLGTSLVHGEVNTATRKAA</sequence>
<dbReference type="Proteomes" id="UP001151088">
    <property type="component" value="Unassembled WGS sequence"/>
</dbReference>
<dbReference type="NCBIfam" id="TIGR01382">
    <property type="entry name" value="PfpI"/>
    <property type="match status" value="1"/>
</dbReference>
<dbReference type="Pfam" id="PF01965">
    <property type="entry name" value="DJ-1_PfpI"/>
    <property type="match status" value="1"/>
</dbReference>
<organism evidence="3 4">
    <name type="scientific">Ancylobacter mangrovi</name>
    <dbReference type="NCBI Taxonomy" id="2972472"/>
    <lineage>
        <taxon>Bacteria</taxon>
        <taxon>Pseudomonadati</taxon>
        <taxon>Pseudomonadota</taxon>
        <taxon>Alphaproteobacteria</taxon>
        <taxon>Hyphomicrobiales</taxon>
        <taxon>Xanthobacteraceae</taxon>
        <taxon>Ancylobacter</taxon>
    </lineage>
</organism>